<feature type="region of interest" description="Disordered" evidence="6">
    <location>
        <begin position="495"/>
        <end position="524"/>
    </location>
</feature>
<dbReference type="InterPro" id="IPR047167">
    <property type="entry name" value="NFE2-like"/>
</dbReference>
<dbReference type="GO" id="GO:0000978">
    <property type="term" value="F:RNA polymerase II cis-regulatory region sequence-specific DNA binding"/>
    <property type="evidence" value="ECO:0007669"/>
    <property type="project" value="InterPro"/>
</dbReference>
<keyword evidence="7" id="KW-0812">Transmembrane</keyword>
<keyword evidence="4" id="KW-0804">Transcription</keyword>
<dbReference type="WBParaSite" id="HCON_00096900-00002">
    <property type="protein sequence ID" value="HCON_00096900-00002"/>
    <property type="gene ID" value="HCON_00096900"/>
</dbReference>
<dbReference type="InterPro" id="IPR004827">
    <property type="entry name" value="bZIP"/>
</dbReference>
<feature type="region of interest" description="Disordered" evidence="6">
    <location>
        <begin position="150"/>
        <end position="175"/>
    </location>
</feature>
<dbReference type="Pfam" id="PF03131">
    <property type="entry name" value="bZIP_Maf"/>
    <property type="match status" value="1"/>
</dbReference>
<evidence type="ECO:0000259" key="8">
    <source>
        <dbReference type="PROSITE" id="PS00036"/>
    </source>
</evidence>
<organism evidence="9 10">
    <name type="scientific">Haemonchus contortus</name>
    <name type="common">Barber pole worm</name>
    <dbReference type="NCBI Taxonomy" id="6289"/>
    <lineage>
        <taxon>Eukaryota</taxon>
        <taxon>Metazoa</taxon>
        <taxon>Ecdysozoa</taxon>
        <taxon>Nematoda</taxon>
        <taxon>Chromadorea</taxon>
        <taxon>Rhabditida</taxon>
        <taxon>Rhabditina</taxon>
        <taxon>Rhabditomorpha</taxon>
        <taxon>Strongyloidea</taxon>
        <taxon>Trichostrongylidae</taxon>
        <taxon>Haemonchus</taxon>
    </lineage>
</organism>
<feature type="transmembrane region" description="Helical" evidence="7">
    <location>
        <begin position="55"/>
        <end position="76"/>
    </location>
</feature>
<name>A0A7I4YHC9_HAECO</name>
<dbReference type="GO" id="GO:0005634">
    <property type="term" value="C:nucleus"/>
    <property type="evidence" value="ECO:0007669"/>
    <property type="project" value="TreeGrafter"/>
</dbReference>
<feature type="compositionally biased region" description="Basic residues" evidence="6">
    <location>
        <begin position="1"/>
        <end position="15"/>
    </location>
</feature>
<evidence type="ECO:0000256" key="6">
    <source>
        <dbReference type="SAM" id="MobiDB-lite"/>
    </source>
</evidence>
<evidence type="ECO:0000256" key="3">
    <source>
        <dbReference type="ARBA" id="ARBA00023159"/>
    </source>
</evidence>
<evidence type="ECO:0000313" key="9">
    <source>
        <dbReference type="Proteomes" id="UP000025227"/>
    </source>
</evidence>
<reference evidence="10" key="1">
    <citation type="submission" date="2020-12" db="UniProtKB">
        <authorList>
            <consortium name="WormBaseParasite"/>
        </authorList>
    </citation>
    <scope>IDENTIFICATION</scope>
    <source>
        <strain evidence="10">MHco3</strain>
    </source>
</reference>
<dbReference type="InterPro" id="IPR004826">
    <property type="entry name" value="bZIP_Maf"/>
</dbReference>
<feature type="compositionally biased region" description="Polar residues" evidence="6">
    <location>
        <begin position="160"/>
        <end position="174"/>
    </location>
</feature>
<dbReference type="InterPro" id="IPR008917">
    <property type="entry name" value="TF_DNA-bd_sf"/>
</dbReference>
<evidence type="ECO:0000256" key="4">
    <source>
        <dbReference type="ARBA" id="ARBA00023163"/>
    </source>
</evidence>
<protein>
    <submittedName>
        <fullName evidence="10">BZIP domain-containing protein</fullName>
    </submittedName>
</protein>
<feature type="domain" description="BZIP" evidence="8">
    <location>
        <begin position="567"/>
        <end position="582"/>
    </location>
</feature>
<dbReference type="Proteomes" id="UP000025227">
    <property type="component" value="Unplaced"/>
</dbReference>
<dbReference type="GO" id="GO:0000981">
    <property type="term" value="F:DNA-binding transcription factor activity, RNA polymerase II-specific"/>
    <property type="evidence" value="ECO:0007669"/>
    <property type="project" value="TreeGrafter"/>
</dbReference>
<keyword evidence="2" id="KW-0238">DNA-binding</keyword>
<keyword evidence="3" id="KW-0010">Activator</keyword>
<dbReference type="PANTHER" id="PTHR24411">
    <property type="entry name" value="NUCLEAR FACTOR ERYTHROID 2-RELATED FACTOR"/>
    <property type="match status" value="1"/>
</dbReference>
<feature type="compositionally biased region" description="Basic and acidic residues" evidence="6">
    <location>
        <begin position="578"/>
        <end position="588"/>
    </location>
</feature>
<feature type="compositionally biased region" description="Low complexity" evidence="6">
    <location>
        <begin position="16"/>
        <end position="27"/>
    </location>
</feature>
<evidence type="ECO:0000256" key="2">
    <source>
        <dbReference type="ARBA" id="ARBA00023125"/>
    </source>
</evidence>
<keyword evidence="9" id="KW-1185">Reference proteome</keyword>
<dbReference type="PROSITE" id="PS00036">
    <property type="entry name" value="BZIP_BASIC"/>
    <property type="match status" value="1"/>
</dbReference>
<dbReference type="OrthoDB" id="7458135at2759"/>
<evidence type="ECO:0000256" key="1">
    <source>
        <dbReference type="ARBA" id="ARBA00023015"/>
    </source>
</evidence>
<evidence type="ECO:0000256" key="5">
    <source>
        <dbReference type="ARBA" id="ARBA00023242"/>
    </source>
</evidence>
<dbReference type="AlphaFoldDB" id="A0A7I4YHC9"/>
<dbReference type="OMA" id="TERPRAH"/>
<keyword evidence="7" id="KW-0472">Membrane</keyword>
<sequence>MTRSERSRRRGRVRRSSSSSSCDSCSSGDRRVATRIRAALAETSPKKTLKEHDEFLFPSFWFFAFASSLVLAPASITRKTAFDSSSDYDISSIMYGSLSEFDDIGFIKTRPIGVRWRDEATLARIAYNYTERMDYGEMTMMPLVTERPRSHLGRGPGQLVPTTSTAPQAPSQDDPSLEDLELIDVLWRNDIAAEKGARQLQPADQYELDLQLLTEKSIHAPLSAEESSRFEDLSKVYFEDFYAVPYVLRPGSKGQPQPPSRSDQLFGFEDDLTAKRELSTPTDEDLAELLEDVSKEGGQLDRLTCGVGTCPPPDLEPLPLVNNVSLSEGIVFTAQNISEMSMMQEQRQDAMASILTPPAPVTLYNETSMPNMWMQQAEMTPNDIYPNNGYMSFQNDTGVPVVSTGSQYDHQYHISVQSNRRDENRVGQSLYDPYYSARTTSFSNESSSVCSSSSTAASPHYHSEAENYSPHASRYYGKLAPREVEETNLYSRSVCGSNGDNAITATAGLPSVPRRRGRQSKDEQLAAANRLPLSAREISEMTLGELHKVLKNESLTEHQKQLIRKIRRRGKNKVAARTCRERRGERQRSTNAVETSWNVPTHPPEPPHQIHL</sequence>
<evidence type="ECO:0000256" key="7">
    <source>
        <dbReference type="SAM" id="Phobius"/>
    </source>
</evidence>
<keyword evidence="5" id="KW-0539">Nucleus</keyword>
<evidence type="ECO:0000313" key="10">
    <source>
        <dbReference type="WBParaSite" id="HCON_00096900-00002"/>
    </source>
</evidence>
<feature type="region of interest" description="Disordered" evidence="6">
    <location>
        <begin position="442"/>
        <end position="467"/>
    </location>
</feature>
<feature type="region of interest" description="Disordered" evidence="6">
    <location>
        <begin position="1"/>
        <end position="28"/>
    </location>
</feature>
<accession>A0A7I4YHC9</accession>
<keyword evidence="7" id="KW-1133">Transmembrane helix</keyword>
<feature type="compositionally biased region" description="Low complexity" evidence="6">
    <location>
        <begin position="442"/>
        <end position="458"/>
    </location>
</feature>
<feature type="region of interest" description="Disordered" evidence="6">
    <location>
        <begin position="570"/>
        <end position="612"/>
    </location>
</feature>
<feature type="compositionally biased region" description="Polar residues" evidence="6">
    <location>
        <begin position="589"/>
        <end position="599"/>
    </location>
</feature>
<feature type="compositionally biased region" description="Pro residues" evidence="6">
    <location>
        <begin position="601"/>
        <end position="612"/>
    </location>
</feature>
<dbReference type="SUPFAM" id="SSF47454">
    <property type="entry name" value="A DNA-binding domain in eukaryotic transcription factors"/>
    <property type="match status" value="1"/>
</dbReference>
<feature type="compositionally biased region" description="Polar residues" evidence="6">
    <location>
        <begin position="495"/>
        <end position="504"/>
    </location>
</feature>
<dbReference type="Gene3D" id="1.10.880.10">
    <property type="entry name" value="Transcription factor, Skn-1-like, DNA-binding domain"/>
    <property type="match status" value="1"/>
</dbReference>
<keyword evidence="1" id="KW-0805">Transcription regulation</keyword>
<dbReference type="PANTHER" id="PTHR24411:SF55">
    <property type="entry name" value="SEGMENTATION PROTEIN CAP'N'COLLAR"/>
    <property type="match status" value="1"/>
</dbReference>
<proteinExistence type="predicted"/>